<dbReference type="AlphaFoldDB" id="A0A1N7STS2"/>
<feature type="region of interest" description="Disordered" evidence="1">
    <location>
        <begin position="20"/>
        <end position="65"/>
    </location>
</feature>
<organism evidence="2 3">
    <name type="scientific">Paraburkholderia piptadeniae</name>
    <dbReference type="NCBI Taxonomy" id="1701573"/>
    <lineage>
        <taxon>Bacteria</taxon>
        <taxon>Pseudomonadati</taxon>
        <taxon>Pseudomonadota</taxon>
        <taxon>Betaproteobacteria</taxon>
        <taxon>Burkholderiales</taxon>
        <taxon>Burkholderiaceae</taxon>
        <taxon>Paraburkholderia</taxon>
    </lineage>
</organism>
<name>A0A1N7STS2_9BURK</name>
<accession>A0A1N7STS2</accession>
<reference evidence="2" key="1">
    <citation type="submission" date="2016-12" db="EMBL/GenBank/DDBJ databases">
        <authorList>
            <person name="Moulin L."/>
        </authorList>
    </citation>
    <scope>NUCLEOTIDE SEQUENCE [LARGE SCALE GENOMIC DNA]</scope>
    <source>
        <strain evidence="2">STM 7183</strain>
    </source>
</reference>
<proteinExistence type="predicted"/>
<keyword evidence="3" id="KW-1185">Reference proteome</keyword>
<protein>
    <submittedName>
        <fullName evidence="2">Uncharacterized protein</fullName>
    </submittedName>
</protein>
<gene>
    <name evidence="2" type="ORF">BN2476_940040</name>
</gene>
<dbReference type="EMBL" id="CYGY02000094">
    <property type="protein sequence ID" value="SIT50795.1"/>
    <property type="molecule type" value="Genomic_DNA"/>
</dbReference>
<evidence type="ECO:0000313" key="3">
    <source>
        <dbReference type="Proteomes" id="UP000195569"/>
    </source>
</evidence>
<sequence>MSPLGTRLVCAVDRTLAHYTHSSPVSPLGTPSHSSEIRRQTSHLFNRSARVRQPRQQTGLEHGFSMVHPQTASADWWR</sequence>
<feature type="compositionally biased region" description="Polar residues" evidence="1">
    <location>
        <begin position="20"/>
        <end position="34"/>
    </location>
</feature>
<evidence type="ECO:0000256" key="1">
    <source>
        <dbReference type="SAM" id="MobiDB-lite"/>
    </source>
</evidence>
<comment type="caution">
    <text evidence="2">The sequence shown here is derived from an EMBL/GenBank/DDBJ whole genome shotgun (WGS) entry which is preliminary data.</text>
</comment>
<dbReference type="Proteomes" id="UP000195569">
    <property type="component" value="Unassembled WGS sequence"/>
</dbReference>
<evidence type="ECO:0000313" key="2">
    <source>
        <dbReference type="EMBL" id="SIT50795.1"/>
    </source>
</evidence>